<evidence type="ECO:0000313" key="2">
    <source>
        <dbReference type="Proteomes" id="UP000677413"/>
    </source>
</evidence>
<comment type="caution">
    <text evidence="1">The sequence shown here is derived from an EMBL/GenBank/DDBJ whole genome shotgun (WGS) entry which is preliminary data.</text>
</comment>
<dbReference type="AlphaFoldDB" id="A0A941BCK0"/>
<dbReference type="EMBL" id="JAGPYQ010000001">
    <property type="protein sequence ID" value="MBQ0848504.1"/>
    <property type="molecule type" value="Genomic_DNA"/>
</dbReference>
<protein>
    <submittedName>
        <fullName evidence="1">Uncharacterized protein</fullName>
    </submittedName>
</protein>
<sequence>MSSTVEYRLRGTRSQGGLAADLTAEYRLPGTGAVGCLQIYRNVSLALPKGTHWRDAAWLAFGLSVHSADLSSARPDGLLVEVAALTFPLAHYRSEVAALAMDAWLRNEFALPDQGLRAAPDEENGAWRFQWGGHSDPFSDGR</sequence>
<dbReference type="RefSeq" id="WP_210882037.1">
    <property type="nucleotide sequence ID" value="NZ_JAGPYQ010000001.1"/>
</dbReference>
<dbReference type="Proteomes" id="UP000677413">
    <property type="component" value="Unassembled WGS sequence"/>
</dbReference>
<gene>
    <name evidence="1" type="ORF">J8N05_09810</name>
</gene>
<organism evidence="1 2">
    <name type="scientific">Streptomyces liliiviolaceus</name>
    <dbReference type="NCBI Taxonomy" id="2823109"/>
    <lineage>
        <taxon>Bacteria</taxon>
        <taxon>Bacillati</taxon>
        <taxon>Actinomycetota</taxon>
        <taxon>Actinomycetes</taxon>
        <taxon>Kitasatosporales</taxon>
        <taxon>Streptomycetaceae</taxon>
        <taxon>Streptomyces</taxon>
    </lineage>
</organism>
<evidence type="ECO:0000313" key="1">
    <source>
        <dbReference type="EMBL" id="MBQ0848504.1"/>
    </source>
</evidence>
<name>A0A941BCK0_9ACTN</name>
<reference evidence="1 2" key="1">
    <citation type="submission" date="2021-04" db="EMBL/GenBank/DDBJ databases">
        <authorList>
            <person name="Tang X."/>
            <person name="Zhou X."/>
            <person name="Chen X."/>
            <person name="Cernava T."/>
            <person name="Zhang C."/>
        </authorList>
    </citation>
    <scope>NUCLEOTIDE SEQUENCE [LARGE SCALE GENOMIC DNA]</scope>
    <source>
        <strain evidence="1 2">BH-SS-21</strain>
    </source>
</reference>
<keyword evidence="2" id="KW-1185">Reference proteome</keyword>
<proteinExistence type="predicted"/>
<accession>A0A941BCK0</accession>